<sequence length="92" mass="10141">MKLSSAIGSGGCHADPECFSKVCWMLSRPLFAARPVEGYSIDWKSDLDSYFDIDPVVGTISTNELLDRESIAQHNISIVATKVIRRPCLPNV</sequence>
<dbReference type="GO" id="GO:0005509">
    <property type="term" value="F:calcium ion binding"/>
    <property type="evidence" value="ECO:0007669"/>
    <property type="project" value="InterPro"/>
</dbReference>
<dbReference type="AlphaFoldDB" id="A0A8T2NB08"/>
<name>A0A8T2NB08_9TELE</name>
<gene>
    <name evidence="3" type="ORF">JZ751_028632</name>
</gene>
<dbReference type="SUPFAM" id="SSF49313">
    <property type="entry name" value="Cadherin-like"/>
    <property type="match status" value="1"/>
</dbReference>
<dbReference type="Gene3D" id="2.60.40.60">
    <property type="entry name" value="Cadherins"/>
    <property type="match status" value="1"/>
</dbReference>
<organism evidence="3 4">
    <name type="scientific">Albula glossodonta</name>
    <name type="common">roundjaw bonefish</name>
    <dbReference type="NCBI Taxonomy" id="121402"/>
    <lineage>
        <taxon>Eukaryota</taxon>
        <taxon>Metazoa</taxon>
        <taxon>Chordata</taxon>
        <taxon>Craniata</taxon>
        <taxon>Vertebrata</taxon>
        <taxon>Euteleostomi</taxon>
        <taxon>Actinopterygii</taxon>
        <taxon>Neopterygii</taxon>
        <taxon>Teleostei</taxon>
        <taxon>Albuliformes</taxon>
        <taxon>Albulidae</taxon>
        <taxon>Albula</taxon>
    </lineage>
</organism>
<evidence type="ECO:0000256" key="2">
    <source>
        <dbReference type="ARBA" id="ARBA00023136"/>
    </source>
</evidence>
<protein>
    <submittedName>
        <fullName evidence="3">Uncharacterized protein</fullName>
    </submittedName>
</protein>
<evidence type="ECO:0000313" key="3">
    <source>
        <dbReference type="EMBL" id="KAG9337525.1"/>
    </source>
</evidence>
<proteinExistence type="predicted"/>
<dbReference type="Proteomes" id="UP000824540">
    <property type="component" value="Unassembled WGS sequence"/>
</dbReference>
<keyword evidence="2" id="KW-0472">Membrane</keyword>
<evidence type="ECO:0000313" key="4">
    <source>
        <dbReference type="Proteomes" id="UP000824540"/>
    </source>
</evidence>
<dbReference type="GO" id="GO:0016020">
    <property type="term" value="C:membrane"/>
    <property type="evidence" value="ECO:0007669"/>
    <property type="project" value="UniProtKB-SubCell"/>
</dbReference>
<accession>A0A8T2NB08</accession>
<dbReference type="CDD" id="cd11304">
    <property type="entry name" value="Cadherin_repeat"/>
    <property type="match status" value="1"/>
</dbReference>
<comment type="subcellular location">
    <subcellularLocation>
        <location evidence="1">Membrane</location>
    </subcellularLocation>
</comment>
<dbReference type="InterPro" id="IPR015919">
    <property type="entry name" value="Cadherin-like_sf"/>
</dbReference>
<evidence type="ECO:0000256" key="1">
    <source>
        <dbReference type="ARBA" id="ARBA00004370"/>
    </source>
</evidence>
<reference evidence="3" key="1">
    <citation type="thesis" date="2021" institute="BYU ScholarsArchive" country="Provo, UT, USA">
        <title>Applications of and Algorithms for Genome Assembly and Genomic Analyses with an Emphasis on Marine Teleosts.</title>
        <authorList>
            <person name="Pickett B.D."/>
        </authorList>
    </citation>
    <scope>NUCLEOTIDE SEQUENCE</scope>
    <source>
        <strain evidence="3">HI-2016</strain>
    </source>
</reference>
<dbReference type="EMBL" id="JAFBMS010000086">
    <property type="protein sequence ID" value="KAG9337525.1"/>
    <property type="molecule type" value="Genomic_DNA"/>
</dbReference>
<comment type="caution">
    <text evidence="3">The sequence shown here is derived from an EMBL/GenBank/DDBJ whole genome shotgun (WGS) entry which is preliminary data.</text>
</comment>
<keyword evidence="4" id="KW-1185">Reference proteome</keyword>